<evidence type="ECO:0000313" key="2">
    <source>
        <dbReference type="EMBL" id="TNN51968.1"/>
    </source>
</evidence>
<feature type="region of interest" description="Disordered" evidence="1">
    <location>
        <begin position="170"/>
        <end position="212"/>
    </location>
</feature>
<gene>
    <name evidence="2" type="ORF">EYF80_037818</name>
</gene>
<reference evidence="2 3" key="1">
    <citation type="submission" date="2019-03" db="EMBL/GenBank/DDBJ databases">
        <title>First draft genome of Liparis tanakae, snailfish: a comprehensive survey of snailfish specific genes.</title>
        <authorList>
            <person name="Kim W."/>
            <person name="Song I."/>
            <person name="Jeong J.-H."/>
            <person name="Kim D."/>
            <person name="Kim S."/>
            <person name="Ryu S."/>
            <person name="Song J.Y."/>
            <person name="Lee S.K."/>
        </authorList>
    </citation>
    <scope>NUCLEOTIDE SEQUENCE [LARGE SCALE GENOMIC DNA]</scope>
    <source>
        <tissue evidence="2">Muscle</tissue>
    </source>
</reference>
<sequence length="212" mass="22060">MAGVQGLELLPEPSLGCIWLGRAAASSSLASSLRGLAAVLRIESMTLSRRGGSGGSGGGGSGGGGSRAPAVSSELLDARHRLLPLPLPLSLPVPMVVLQRQQLGLVLGQRALGPPARRRRLLMLRQGPRLGSRLGGGGRRLAGRGGARQRLQHAFTEAGCEALLLLEDGDEQEASERSGAGEPQICKRRFSPDEAETKSVCGQPGTDHRRGD</sequence>
<evidence type="ECO:0000256" key="1">
    <source>
        <dbReference type="SAM" id="MobiDB-lite"/>
    </source>
</evidence>
<dbReference type="EMBL" id="SRLO01000564">
    <property type="protein sequence ID" value="TNN51968.1"/>
    <property type="molecule type" value="Genomic_DNA"/>
</dbReference>
<feature type="compositionally biased region" description="Gly residues" evidence="1">
    <location>
        <begin position="51"/>
        <end position="66"/>
    </location>
</feature>
<evidence type="ECO:0000313" key="3">
    <source>
        <dbReference type="Proteomes" id="UP000314294"/>
    </source>
</evidence>
<feature type="region of interest" description="Disordered" evidence="1">
    <location>
        <begin position="48"/>
        <end position="70"/>
    </location>
</feature>
<keyword evidence="3" id="KW-1185">Reference proteome</keyword>
<comment type="caution">
    <text evidence="2">The sequence shown here is derived from an EMBL/GenBank/DDBJ whole genome shotgun (WGS) entry which is preliminary data.</text>
</comment>
<name>A0A4Z2GEI7_9TELE</name>
<dbReference type="AlphaFoldDB" id="A0A4Z2GEI7"/>
<proteinExistence type="predicted"/>
<protein>
    <submittedName>
        <fullName evidence="2">Uncharacterized protein</fullName>
    </submittedName>
</protein>
<accession>A0A4Z2GEI7</accession>
<organism evidence="2 3">
    <name type="scientific">Liparis tanakae</name>
    <name type="common">Tanaka's snailfish</name>
    <dbReference type="NCBI Taxonomy" id="230148"/>
    <lineage>
        <taxon>Eukaryota</taxon>
        <taxon>Metazoa</taxon>
        <taxon>Chordata</taxon>
        <taxon>Craniata</taxon>
        <taxon>Vertebrata</taxon>
        <taxon>Euteleostomi</taxon>
        <taxon>Actinopterygii</taxon>
        <taxon>Neopterygii</taxon>
        <taxon>Teleostei</taxon>
        <taxon>Neoteleostei</taxon>
        <taxon>Acanthomorphata</taxon>
        <taxon>Eupercaria</taxon>
        <taxon>Perciformes</taxon>
        <taxon>Cottioidei</taxon>
        <taxon>Cottales</taxon>
        <taxon>Liparidae</taxon>
        <taxon>Liparis</taxon>
    </lineage>
</organism>
<dbReference type="Proteomes" id="UP000314294">
    <property type="component" value="Unassembled WGS sequence"/>
</dbReference>